<dbReference type="Gene3D" id="2.60.40.3210">
    <property type="entry name" value="Zona pellucida, ZP-N domain"/>
    <property type="match status" value="1"/>
</dbReference>
<dbReference type="PANTHER" id="PTHR14002">
    <property type="entry name" value="ENDOGLIN/TGF-BETA RECEPTOR TYPE III"/>
    <property type="match status" value="1"/>
</dbReference>
<feature type="domain" description="ZP" evidence="5">
    <location>
        <begin position="387"/>
        <end position="642"/>
    </location>
</feature>
<protein>
    <submittedName>
        <fullName evidence="6">Alpha-tectorin-like</fullName>
    </submittedName>
</protein>
<dbReference type="SMART" id="SM00241">
    <property type="entry name" value="ZP"/>
    <property type="match status" value="1"/>
</dbReference>
<dbReference type="AlphaFoldDB" id="A0A3Q2C947"/>
<dbReference type="Pfam" id="PF00100">
    <property type="entry name" value="Zona_pellucida"/>
    <property type="match status" value="1"/>
</dbReference>
<evidence type="ECO:0000259" key="5">
    <source>
        <dbReference type="PROSITE" id="PS51034"/>
    </source>
</evidence>
<dbReference type="Pfam" id="PF08742">
    <property type="entry name" value="C8"/>
    <property type="match status" value="1"/>
</dbReference>
<evidence type="ECO:0000256" key="3">
    <source>
        <dbReference type="ARBA" id="ARBA00023180"/>
    </source>
</evidence>
<keyword evidence="7" id="KW-1185">Reference proteome</keyword>
<keyword evidence="3" id="KW-0325">Glycoprotein</keyword>
<evidence type="ECO:0000313" key="7">
    <source>
        <dbReference type="Proteomes" id="UP000265020"/>
    </source>
</evidence>
<organism evidence="6 7">
    <name type="scientific">Cyprinodon variegatus</name>
    <name type="common">Sheepshead minnow</name>
    <dbReference type="NCBI Taxonomy" id="28743"/>
    <lineage>
        <taxon>Eukaryota</taxon>
        <taxon>Metazoa</taxon>
        <taxon>Chordata</taxon>
        <taxon>Craniata</taxon>
        <taxon>Vertebrata</taxon>
        <taxon>Euteleostomi</taxon>
        <taxon>Actinopterygii</taxon>
        <taxon>Neopterygii</taxon>
        <taxon>Teleostei</taxon>
        <taxon>Neoteleostei</taxon>
        <taxon>Acanthomorphata</taxon>
        <taxon>Ovalentaria</taxon>
        <taxon>Atherinomorphae</taxon>
        <taxon>Cyprinodontiformes</taxon>
        <taxon>Cyprinodontidae</taxon>
        <taxon>Cyprinodon</taxon>
    </lineage>
</organism>
<dbReference type="PROSITE" id="PS51034">
    <property type="entry name" value="ZP_2"/>
    <property type="match status" value="1"/>
</dbReference>
<dbReference type="InterPro" id="IPR048290">
    <property type="entry name" value="ZP_chr"/>
</dbReference>
<dbReference type="GeneTree" id="ENSGT00940000156038"/>
<dbReference type="Gene3D" id="2.60.40.4100">
    <property type="entry name" value="Zona pellucida, ZP-C domain"/>
    <property type="match status" value="1"/>
</dbReference>
<dbReference type="InterPro" id="IPR014853">
    <property type="entry name" value="VWF/SSPO/ZAN-like_Cys-rich_dom"/>
</dbReference>
<evidence type="ECO:0000256" key="1">
    <source>
        <dbReference type="ARBA" id="ARBA00022729"/>
    </source>
</evidence>
<dbReference type="OMA" id="TMEAYTS"/>
<dbReference type="STRING" id="28743.ENSCVAP00000001222"/>
<evidence type="ECO:0000256" key="2">
    <source>
        <dbReference type="ARBA" id="ARBA00023157"/>
    </source>
</evidence>
<keyword evidence="2" id="KW-1015">Disulfide bond</keyword>
<dbReference type="PANTHER" id="PTHR14002:SF50">
    <property type="entry name" value="ALPHA-TECTORIN-LIKE-RELATED"/>
    <property type="match status" value="1"/>
</dbReference>
<keyword evidence="1" id="KW-0732">Signal</keyword>
<name>A0A3Q2C947_CYPVA</name>
<dbReference type="SMART" id="SM00832">
    <property type="entry name" value="C8"/>
    <property type="match status" value="1"/>
</dbReference>
<keyword evidence="4" id="KW-1133">Transmembrane helix</keyword>
<reference evidence="6" key="1">
    <citation type="submission" date="2025-08" db="UniProtKB">
        <authorList>
            <consortium name="Ensembl"/>
        </authorList>
    </citation>
    <scope>IDENTIFICATION</scope>
</reference>
<evidence type="ECO:0000313" key="6">
    <source>
        <dbReference type="Ensembl" id="ENSCVAP00000001222.1"/>
    </source>
</evidence>
<evidence type="ECO:0000256" key="4">
    <source>
        <dbReference type="SAM" id="Phobius"/>
    </source>
</evidence>
<keyword evidence="4" id="KW-0812">Transmembrane</keyword>
<sequence>MSILIKFLVRVALIILSYLCSYTALVFCPILVAAWTGQDFISSAEMDISSCPITYYGQKYETAFVNFNANRFSVCFRGSYRPGIQNDCILISGGTAVRGNLFMLRKEIPTGSGVHKLLCSLKPVCTVTGSTVIGFTSALHSVPDRCSYSLLKSSSLPGLHVLGMFTEKRRKDLSFLNRVILQLNKNGAEISLEQGSRVKVNGEFLTVGAKPQMVHSVELSKGEMGVTATFQDSNHTVSVVFDGNTAIIYLSGYCETQYEDDADGRISCNSTAKWCKLLEEGPFTACNSYVNPEPFIQACTQTLCRYPAEDGLQCQFLKDYAEVCKHQSNVTIEDWTTYTSCSDCQDMICSAHEFCGVDSSSRQPRCHCRALYASKYKSTNSFGEPIVCGDKSATVTLANCLLEDKGIDYSVLHLNDQSCRGELDNLTNMVTFRFNSGNTCGTVVQANNSQIIYKNSIMTQNISMFGMISRHDMVHMDFSCHYNNPDVKTLGIRFRHNSVIQHISSGEWNYNLTMEAYTSRDRTKPSDYDTTVDLNQRLWVELKTFGLDEDMIAIVTDSCWATDQPSPTRGLRYDLIINGCPNPKDPTVQVEGNGLGTSNSFSFNSFQFTGGNGNVYLHCQVELCVKQADSCIQRCNQIVRGRRSARPKYEDENPTFISVVWTY</sequence>
<accession>A0A3Q2C947</accession>
<feature type="transmembrane region" description="Helical" evidence="4">
    <location>
        <begin position="7"/>
        <end position="35"/>
    </location>
</feature>
<dbReference type="InterPro" id="IPR001507">
    <property type="entry name" value="ZP_dom"/>
</dbReference>
<dbReference type="InterPro" id="IPR055355">
    <property type="entry name" value="ZP-C"/>
</dbReference>
<dbReference type="Proteomes" id="UP000265020">
    <property type="component" value="Unassembled WGS sequence"/>
</dbReference>
<dbReference type="Ensembl" id="ENSCVAT00000013758.1">
    <property type="protein sequence ID" value="ENSCVAP00000001222.1"/>
    <property type="gene ID" value="ENSCVAG00000002188.1"/>
</dbReference>
<proteinExistence type="predicted"/>
<reference evidence="6" key="2">
    <citation type="submission" date="2025-09" db="UniProtKB">
        <authorList>
            <consortium name="Ensembl"/>
        </authorList>
    </citation>
    <scope>IDENTIFICATION</scope>
</reference>
<dbReference type="PRINTS" id="PR00023">
    <property type="entry name" value="ZPELLUCIDA"/>
</dbReference>
<dbReference type="InterPro" id="IPR042235">
    <property type="entry name" value="ZP-C_dom"/>
</dbReference>
<keyword evidence="4" id="KW-0472">Membrane</keyword>